<keyword evidence="6" id="KW-0808">Transferase</keyword>
<protein>
    <submittedName>
        <fullName evidence="6">Aminotransferase class I/II-fold pyridoxal phosphate-dependent enzyme</fullName>
    </submittedName>
</protein>
<evidence type="ECO:0000256" key="4">
    <source>
        <dbReference type="RuleBase" id="RU362118"/>
    </source>
</evidence>
<dbReference type="InterPro" id="IPR000277">
    <property type="entry name" value="Cys/Met-Metab_PyrdxlP-dep_enz"/>
</dbReference>
<evidence type="ECO:0000313" key="7">
    <source>
        <dbReference type="Proteomes" id="UP001207918"/>
    </source>
</evidence>
<comment type="caution">
    <text evidence="6">The sequence shown here is derived from an EMBL/GenBank/DDBJ whole genome shotgun (WGS) entry which is preliminary data.</text>
</comment>
<dbReference type="RefSeq" id="WP_265764098.1">
    <property type="nucleotide sequence ID" value="NZ_JAGGJA010000001.1"/>
</dbReference>
<dbReference type="GO" id="GO:0008483">
    <property type="term" value="F:transaminase activity"/>
    <property type="evidence" value="ECO:0007669"/>
    <property type="project" value="UniProtKB-KW"/>
</dbReference>
<dbReference type="PANTHER" id="PTHR11808:SF15">
    <property type="entry name" value="CYSTATHIONINE GAMMA-LYASE"/>
    <property type="match status" value="1"/>
</dbReference>
<keyword evidence="6" id="KW-0032">Aminotransferase</keyword>
<dbReference type="PROSITE" id="PS00868">
    <property type="entry name" value="CYS_MET_METAB_PP"/>
    <property type="match status" value="1"/>
</dbReference>
<reference evidence="6 7" key="1">
    <citation type="submission" date="2021-03" db="EMBL/GenBank/DDBJ databases">
        <title>Aliifodinibius sp. nov., a new bacterium isolated from saline soil.</title>
        <authorList>
            <person name="Galisteo C."/>
            <person name="De La Haba R."/>
            <person name="Sanchez-Porro C."/>
            <person name="Ventosa A."/>
        </authorList>
    </citation>
    <scope>NUCLEOTIDE SEQUENCE [LARGE SCALE GENOMIC DNA]</scope>
    <source>
        <strain evidence="6 7">1BSP15-2V2</strain>
    </source>
</reference>
<keyword evidence="3 4" id="KW-0663">Pyridoxal phosphate</keyword>
<dbReference type="SUPFAM" id="SSF53383">
    <property type="entry name" value="PLP-dependent transferases"/>
    <property type="match status" value="1"/>
</dbReference>
<evidence type="ECO:0000256" key="3">
    <source>
        <dbReference type="ARBA" id="ARBA00022898"/>
    </source>
</evidence>
<dbReference type="EMBL" id="JAGGJA010000001">
    <property type="protein sequence ID" value="MCW9705435.1"/>
    <property type="molecule type" value="Genomic_DNA"/>
</dbReference>
<name>A0ABT3PHP5_9BACT</name>
<dbReference type="InterPro" id="IPR015424">
    <property type="entry name" value="PyrdxlP-dep_Trfase"/>
</dbReference>
<dbReference type="InterPro" id="IPR015421">
    <property type="entry name" value="PyrdxlP-dep_Trfase_major"/>
</dbReference>
<dbReference type="Proteomes" id="UP001207918">
    <property type="component" value="Unassembled WGS sequence"/>
</dbReference>
<evidence type="ECO:0000256" key="2">
    <source>
        <dbReference type="ARBA" id="ARBA00009077"/>
    </source>
</evidence>
<dbReference type="Pfam" id="PF01053">
    <property type="entry name" value="Cys_Met_Meta_PP"/>
    <property type="match status" value="1"/>
</dbReference>
<comment type="cofactor">
    <cofactor evidence="1 4">
        <name>pyridoxal 5'-phosphate</name>
        <dbReference type="ChEBI" id="CHEBI:597326"/>
    </cofactor>
</comment>
<organism evidence="6 7">
    <name type="scientific">Fodinibius salsisoli</name>
    <dbReference type="NCBI Taxonomy" id="2820877"/>
    <lineage>
        <taxon>Bacteria</taxon>
        <taxon>Pseudomonadati</taxon>
        <taxon>Balneolota</taxon>
        <taxon>Balneolia</taxon>
        <taxon>Balneolales</taxon>
        <taxon>Balneolaceae</taxon>
        <taxon>Fodinibius</taxon>
    </lineage>
</organism>
<evidence type="ECO:0000256" key="1">
    <source>
        <dbReference type="ARBA" id="ARBA00001933"/>
    </source>
</evidence>
<dbReference type="InterPro" id="IPR054542">
    <property type="entry name" value="Cys_met_metab_PP"/>
</dbReference>
<evidence type="ECO:0000256" key="5">
    <source>
        <dbReference type="SAM" id="MobiDB-lite"/>
    </source>
</evidence>
<dbReference type="Gene3D" id="3.90.1150.10">
    <property type="entry name" value="Aspartate Aminotransferase, domain 1"/>
    <property type="match status" value="1"/>
</dbReference>
<dbReference type="PANTHER" id="PTHR11808">
    <property type="entry name" value="TRANS-SULFURATION ENZYME FAMILY MEMBER"/>
    <property type="match status" value="1"/>
</dbReference>
<feature type="region of interest" description="Disordered" evidence="5">
    <location>
        <begin position="330"/>
        <end position="349"/>
    </location>
</feature>
<sequence length="374" mass="40916">MHFETKAIHAGIDVENPNADVVPPIHRSTVFEHREGGYQEGDMNYTRAVNPNRLRLEHLLAQLEEGEACATFASGVAAATAVFQALEPGDHVIMPADVYAGNSKLLNEILIPWGLDVDYIPMDDLEVIEDTIQDSTKLIWIETPSNPMLNITDIAAVSELAHEYSAITCVDNTWPSPVNQLPLKLGADLVLHSTTKYFGGHSDILGGAVIAPAADGIMERIRNIQITMGAVPSPEDCWLLSRSIRTLPYRMRGHNENAAKLASFLDNHSNVKKVFYPGLETHPGHEIAQKQMSGFGGMISFLVNGGREETLKVTGGSRIITQATSLGGVESTWEQRRSSEGPDSDTPENLIRISVGLEHPDDLLEDLEQALKQI</sequence>
<evidence type="ECO:0000313" key="6">
    <source>
        <dbReference type="EMBL" id="MCW9705435.1"/>
    </source>
</evidence>
<accession>A0ABT3PHP5</accession>
<dbReference type="Gene3D" id="3.40.640.10">
    <property type="entry name" value="Type I PLP-dependent aspartate aminotransferase-like (Major domain)"/>
    <property type="match status" value="1"/>
</dbReference>
<dbReference type="CDD" id="cd00614">
    <property type="entry name" value="CGS_like"/>
    <property type="match status" value="1"/>
</dbReference>
<dbReference type="PIRSF" id="PIRSF001434">
    <property type="entry name" value="CGS"/>
    <property type="match status" value="1"/>
</dbReference>
<keyword evidence="7" id="KW-1185">Reference proteome</keyword>
<gene>
    <name evidence="6" type="ORF">J6I44_01150</name>
</gene>
<comment type="similarity">
    <text evidence="2 4">Belongs to the trans-sulfuration enzymes family.</text>
</comment>
<dbReference type="InterPro" id="IPR015422">
    <property type="entry name" value="PyrdxlP-dep_Trfase_small"/>
</dbReference>
<proteinExistence type="inferred from homology"/>